<organism evidence="2 3">
    <name type="scientific">Boletus edulis BED1</name>
    <dbReference type="NCBI Taxonomy" id="1328754"/>
    <lineage>
        <taxon>Eukaryota</taxon>
        <taxon>Fungi</taxon>
        <taxon>Dikarya</taxon>
        <taxon>Basidiomycota</taxon>
        <taxon>Agaricomycotina</taxon>
        <taxon>Agaricomycetes</taxon>
        <taxon>Agaricomycetidae</taxon>
        <taxon>Boletales</taxon>
        <taxon>Boletineae</taxon>
        <taxon>Boletaceae</taxon>
        <taxon>Boletoideae</taxon>
        <taxon>Boletus</taxon>
    </lineage>
</organism>
<dbReference type="Pfam" id="PF16035">
    <property type="entry name" value="Chalcone_2"/>
    <property type="match status" value="2"/>
</dbReference>
<keyword evidence="3" id="KW-1185">Reference proteome</keyword>
<dbReference type="SUPFAM" id="SSF54626">
    <property type="entry name" value="Chalcone isomerase"/>
    <property type="match status" value="1"/>
</dbReference>
<feature type="domain" description="Chalcone isomerase" evidence="1">
    <location>
        <begin position="131"/>
        <end position="252"/>
    </location>
</feature>
<dbReference type="GO" id="GO:0016872">
    <property type="term" value="F:intramolecular lyase activity"/>
    <property type="evidence" value="ECO:0007669"/>
    <property type="project" value="InterPro"/>
</dbReference>
<comment type="caution">
    <text evidence="2">The sequence shown here is derived from an EMBL/GenBank/DDBJ whole genome shotgun (WGS) entry which is preliminary data.</text>
</comment>
<keyword evidence="2" id="KW-0413">Isomerase</keyword>
<reference evidence="2" key="2">
    <citation type="journal article" date="2020" name="Nat. Commun.">
        <title>Large-scale genome sequencing of mycorrhizal fungi provides insights into the early evolution of symbiotic traits.</title>
        <authorList>
            <person name="Miyauchi S."/>
            <person name="Kiss E."/>
            <person name="Kuo A."/>
            <person name="Drula E."/>
            <person name="Kohler A."/>
            <person name="Sanchez-Garcia M."/>
            <person name="Morin E."/>
            <person name="Andreopoulos B."/>
            <person name="Barry K.W."/>
            <person name="Bonito G."/>
            <person name="Buee M."/>
            <person name="Carver A."/>
            <person name="Chen C."/>
            <person name="Cichocki N."/>
            <person name="Clum A."/>
            <person name="Culley D."/>
            <person name="Crous P.W."/>
            <person name="Fauchery L."/>
            <person name="Girlanda M."/>
            <person name="Hayes R.D."/>
            <person name="Keri Z."/>
            <person name="LaButti K."/>
            <person name="Lipzen A."/>
            <person name="Lombard V."/>
            <person name="Magnuson J."/>
            <person name="Maillard F."/>
            <person name="Murat C."/>
            <person name="Nolan M."/>
            <person name="Ohm R.A."/>
            <person name="Pangilinan J."/>
            <person name="Pereira M.F."/>
            <person name="Perotto S."/>
            <person name="Peter M."/>
            <person name="Pfister S."/>
            <person name="Riley R."/>
            <person name="Sitrit Y."/>
            <person name="Stielow J.B."/>
            <person name="Szollosi G."/>
            <person name="Zifcakova L."/>
            <person name="Stursova M."/>
            <person name="Spatafora J.W."/>
            <person name="Tedersoo L."/>
            <person name="Vaario L.M."/>
            <person name="Yamada A."/>
            <person name="Yan M."/>
            <person name="Wang P."/>
            <person name="Xu J."/>
            <person name="Bruns T."/>
            <person name="Baldrian P."/>
            <person name="Vilgalys R."/>
            <person name="Dunand C."/>
            <person name="Henrissat B."/>
            <person name="Grigoriev I.V."/>
            <person name="Hibbett D."/>
            <person name="Nagy L.G."/>
            <person name="Martin F.M."/>
        </authorList>
    </citation>
    <scope>NUCLEOTIDE SEQUENCE</scope>
    <source>
        <strain evidence="2">BED1</strain>
    </source>
</reference>
<feature type="domain" description="Chalcone isomerase" evidence="1">
    <location>
        <begin position="83"/>
        <end position="113"/>
    </location>
</feature>
<dbReference type="AlphaFoldDB" id="A0AAD4C1X5"/>
<dbReference type="InterPro" id="IPR016087">
    <property type="entry name" value="Chalcone_isomerase"/>
</dbReference>
<evidence type="ECO:0000313" key="3">
    <source>
        <dbReference type="Proteomes" id="UP001194468"/>
    </source>
</evidence>
<evidence type="ECO:0000313" key="2">
    <source>
        <dbReference type="EMBL" id="KAF8446201.1"/>
    </source>
</evidence>
<reference evidence="2" key="1">
    <citation type="submission" date="2019-10" db="EMBL/GenBank/DDBJ databases">
        <authorList>
            <consortium name="DOE Joint Genome Institute"/>
            <person name="Kuo A."/>
            <person name="Miyauchi S."/>
            <person name="Kiss E."/>
            <person name="Drula E."/>
            <person name="Kohler A."/>
            <person name="Sanchez-Garcia M."/>
            <person name="Andreopoulos B."/>
            <person name="Barry K.W."/>
            <person name="Bonito G."/>
            <person name="Buee M."/>
            <person name="Carver A."/>
            <person name="Chen C."/>
            <person name="Cichocki N."/>
            <person name="Clum A."/>
            <person name="Culley D."/>
            <person name="Crous P.W."/>
            <person name="Fauchery L."/>
            <person name="Girlanda M."/>
            <person name="Hayes R."/>
            <person name="Keri Z."/>
            <person name="LaButti K."/>
            <person name="Lipzen A."/>
            <person name="Lombard V."/>
            <person name="Magnuson J."/>
            <person name="Maillard F."/>
            <person name="Morin E."/>
            <person name="Murat C."/>
            <person name="Nolan M."/>
            <person name="Ohm R."/>
            <person name="Pangilinan J."/>
            <person name="Pereira M."/>
            <person name="Perotto S."/>
            <person name="Peter M."/>
            <person name="Riley R."/>
            <person name="Sitrit Y."/>
            <person name="Stielow B."/>
            <person name="Szollosi G."/>
            <person name="Zifcakova L."/>
            <person name="Stursova M."/>
            <person name="Spatafora J.W."/>
            <person name="Tedersoo L."/>
            <person name="Vaario L.-M."/>
            <person name="Yamada A."/>
            <person name="Yan M."/>
            <person name="Wang P."/>
            <person name="Xu J."/>
            <person name="Bruns T."/>
            <person name="Baldrian P."/>
            <person name="Vilgalys R."/>
            <person name="Henrissat B."/>
            <person name="Grigoriev I.V."/>
            <person name="Hibbett D."/>
            <person name="Nagy L.G."/>
            <person name="Martin F.M."/>
        </authorList>
    </citation>
    <scope>NUCLEOTIDE SEQUENCE</scope>
    <source>
        <strain evidence="2">BED1</strain>
    </source>
</reference>
<dbReference type="InterPro" id="IPR016088">
    <property type="entry name" value="Chalcone_isomerase_3-sand"/>
</dbReference>
<accession>A0AAD4C1X5</accession>
<name>A0AAD4C1X5_BOLED</name>
<dbReference type="Gene3D" id="3.50.70.10">
    <property type="match status" value="1"/>
</dbReference>
<evidence type="ECO:0000259" key="1">
    <source>
        <dbReference type="Pfam" id="PF16035"/>
    </source>
</evidence>
<dbReference type="PANTHER" id="PTHR47284">
    <property type="entry name" value="FATTY-ACID-BINDING PROTEIN 2"/>
    <property type="match status" value="1"/>
</dbReference>
<dbReference type="PANTHER" id="PTHR47284:SF3">
    <property type="entry name" value="FATTY-ACID-BINDING PROTEIN 2"/>
    <property type="match status" value="1"/>
</dbReference>
<gene>
    <name evidence="2" type="ORF">L210DRAFT_3529275</name>
</gene>
<proteinExistence type="predicted"/>
<dbReference type="Proteomes" id="UP001194468">
    <property type="component" value="Unassembled WGS sequence"/>
</dbReference>
<dbReference type="InterPro" id="IPR036298">
    <property type="entry name" value="Chalcone_isomerase_sf"/>
</dbReference>
<protein>
    <submittedName>
        <fullName evidence="2">Chalcone-flavanone isomerase-domain-containing protein</fullName>
    </submittedName>
</protein>
<sequence>MPHIFTRAFSARAHPTQPRSWSKPVLYGVASLLSAALAFRHAPSPIHLDAPHTTSQDVVVDPATSVEFPKELRVPSRFPSLPHSLLGVGVRTVSFLGINVYSVGFYADLASLKLKIPISATPEEKINYIVRNTSCVLRIVPTRHTSWTHLRDGFMRTLTARLQLAKSRGTLPAETETAVQSPLRKLKSVFPTTKLSKGNPLDVHLTAPTGDPTRQRNLVFSDLGAVESDWVAEEFVLAYFEGDGISPPMKKATFERLSSIGN</sequence>
<dbReference type="EMBL" id="WHUW01000005">
    <property type="protein sequence ID" value="KAF8446201.1"/>
    <property type="molecule type" value="Genomic_DNA"/>
</dbReference>